<sequence length="213" mass="23594">MMSENDEILEPPGSIAIIGGGILGLEAALYGRFLGYDVQVFEAARIGQWWEEQGDVELGFLPGRAISGLAWQAIQAQRDQPEELPVLPTTMAEWGSQIVQELAEVDLLRGRVLASHRVTEVTAVPNEEDPNETDFVIRCDGAEESWEAEAIIDTTGLFSPAEGEALVPYRYRLTQPSDNDFETKTATGRDQICQLFAQLGDRPDLDLFRPTRT</sequence>
<dbReference type="AlphaFoldDB" id="A0A517MLW5"/>
<dbReference type="OrthoDB" id="9773233at2"/>
<name>A0A517MLW5_9BACT</name>
<evidence type="ECO:0000313" key="2">
    <source>
        <dbReference type="Proteomes" id="UP000320672"/>
    </source>
</evidence>
<dbReference type="SUPFAM" id="SSF51905">
    <property type="entry name" value="FAD/NAD(P)-binding domain"/>
    <property type="match status" value="1"/>
</dbReference>
<accession>A0A517MLW5</accession>
<organism evidence="1 2">
    <name type="scientific">Roseimaritima multifibrata</name>
    <dbReference type="NCBI Taxonomy" id="1930274"/>
    <lineage>
        <taxon>Bacteria</taxon>
        <taxon>Pseudomonadati</taxon>
        <taxon>Planctomycetota</taxon>
        <taxon>Planctomycetia</taxon>
        <taxon>Pirellulales</taxon>
        <taxon>Pirellulaceae</taxon>
        <taxon>Roseimaritima</taxon>
    </lineage>
</organism>
<protein>
    <submittedName>
        <fullName evidence="1">Uncharacterized protein</fullName>
    </submittedName>
</protein>
<dbReference type="RefSeq" id="WP_145354085.1">
    <property type="nucleotide sequence ID" value="NZ_CP036262.1"/>
</dbReference>
<dbReference type="KEGG" id="rml:FF011L_46600"/>
<gene>
    <name evidence="1" type="ORF">FF011L_46600</name>
</gene>
<proteinExistence type="predicted"/>
<dbReference type="Proteomes" id="UP000320672">
    <property type="component" value="Chromosome"/>
</dbReference>
<keyword evidence="2" id="KW-1185">Reference proteome</keyword>
<reference evidence="1 2" key="1">
    <citation type="submission" date="2019-02" db="EMBL/GenBank/DDBJ databases">
        <title>Deep-cultivation of Planctomycetes and their phenomic and genomic characterization uncovers novel biology.</title>
        <authorList>
            <person name="Wiegand S."/>
            <person name="Jogler M."/>
            <person name="Boedeker C."/>
            <person name="Pinto D."/>
            <person name="Vollmers J."/>
            <person name="Rivas-Marin E."/>
            <person name="Kohn T."/>
            <person name="Peeters S.H."/>
            <person name="Heuer A."/>
            <person name="Rast P."/>
            <person name="Oberbeckmann S."/>
            <person name="Bunk B."/>
            <person name="Jeske O."/>
            <person name="Meyerdierks A."/>
            <person name="Storesund J.E."/>
            <person name="Kallscheuer N."/>
            <person name="Luecker S."/>
            <person name="Lage O.M."/>
            <person name="Pohl T."/>
            <person name="Merkel B.J."/>
            <person name="Hornburger P."/>
            <person name="Mueller R.-W."/>
            <person name="Bruemmer F."/>
            <person name="Labrenz M."/>
            <person name="Spormann A.M."/>
            <person name="Op den Camp H."/>
            <person name="Overmann J."/>
            <person name="Amann R."/>
            <person name="Jetten M.S.M."/>
            <person name="Mascher T."/>
            <person name="Medema M.H."/>
            <person name="Devos D.P."/>
            <person name="Kaster A.-K."/>
            <person name="Ovreas L."/>
            <person name="Rohde M."/>
            <person name="Galperin M.Y."/>
            <person name="Jogler C."/>
        </authorList>
    </citation>
    <scope>NUCLEOTIDE SEQUENCE [LARGE SCALE GENOMIC DNA]</scope>
    <source>
        <strain evidence="1 2">FF011L</strain>
    </source>
</reference>
<dbReference type="Gene3D" id="3.50.50.60">
    <property type="entry name" value="FAD/NAD(P)-binding domain"/>
    <property type="match status" value="1"/>
</dbReference>
<dbReference type="InterPro" id="IPR036188">
    <property type="entry name" value="FAD/NAD-bd_sf"/>
</dbReference>
<evidence type="ECO:0000313" key="1">
    <source>
        <dbReference type="EMBL" id="QDS95859.1"/>
    </source>
</evidence>
<dbReference type="EMBL" id="CP036262">
    <property type="protein sequence ID" value="QDS95859.1"/>
    <property type="molecule type" value="Genomic_DNA"/>
</dbReference>